<dbReference type="OrthoDB" id="9990906at2759"/>
<keyword evidence="1" id="KW-0472">Membrane</keyword>
<protein>
    <submittedName>
        <fullName evidence="2">Uncharacterized protein</fullName>
    </submittedName>
</protein>
<dbReference type="Proteomes" id="UP000276133">
    <property type="component" value="Unassembled WGS sequence"/>
</dbReference>
<accession>A0A3M7S690</accession>
<name>A0A3M7S690_BRAPC</name>
<reference evidence="2 3" key="1">
    <citation type="journal article" date="2018" name="Sci. Rep.">
        <title>Genomic signatures of local adaptation to the degree of environmental predictability in rotifers.</title>
        <authorList>
            <person name="Franch-Gras L."/>
            <person name="Hahn C."/>
            <person name="Garcia-Roger E.M."/>
            <person name="Carmona M.J."/>
            <person name="Serra M."/>
            <person name="Gomez A."/>
        </authorList>
    </citation>
    <scope>NUCLEOTIDE SEQUENCE [LARGE SCALE GENOMIC DNA]</scope>
    <source>
        <strain evidence="2">HYR1</strain>
    </source>
</reference>
<evidence type="ECO:0000313" key="3">
    <source>
        <dbReference type="Proteomes" id="UP000276133"/>
    </source>
</evidence>
<organism evidence="2 3">
    <name type="scientific">Brachionus plicatilis</name>
    <name type="common">Marine rotifer</name>
    <name type="synonym">Brachionus muelleri</name>
    <dbReference type="NCBI Taxonomy" id="10195"/>
    <lineage>
        <taxon>Eukaryota</taxon>
        <taxon>Metazoa</taxon>
        <taxon>Spiralia</taxon>
        <taxon>Gnathifera</taxon>
        <taxon>Rotifera</taxon>
        <taxon>Eurotatoria</taxon>
        <taxon>Monogononta</taxon>
        <taxon>Pseudotrocha</taxon>
        <taxon>Ploima</taxon>
        <taxon>Brachionidae</taxon>
        <taxon>Brachionus</taxon>
    </lineage>
</organism>
<dbReference type="AlphaFoldDB" id="A0A3M7S690"/>
<dbReference type="EMBL" id="REGN01001983">
    <property type="protein sequence ID" value="RNA31128.1"/>
    <property type="molecule type" value="Genomic_DNA"/>
</dbReference>
<keyword evidence="1" id="KW-1133">Transmembrane helix</keyword>
<keyword evidence="3" id="KW-1185">Reference proteome</keyword>
<comment type="caution">
    <text evidence="2">The sequence shown here is derived from an EMBL/GenBank/DDBJ whole genome shotgun (WGS) entry which is preliminary data.</text>
</comment>
<feature type="transmembrane region" description="Helical" evidence="1">
    <location>
        <begin position="20"/>
        <end position="44"/>
    </location>
</feature>
<proteinExistence type="predicted"/>
<evidence type="ECO:0000256" key="1">
    <source>
        <dbReference type="SAM" id="Phobius"/>
    </source>
</evidence>
<evidence type="ECO:0000313" key="2">
    <source>
        <dbReference type="EMBL" id="RNA31128.1"/>
    </source>
</evidence>
<keyword evidence="1" id="KW-0812">Transmembrane</keyword>
<sequence length="107" mass="12898">MTITQNNCVDTKWNLFYEKIWIYLDAMIYSIIPFVLLSIFNGIIIRHLLNRKKKDVEKFCLENLSMLSIENIRSNSQYEFLHIYIDMAKSIAELLQIQNELKRFKFD</sequence>
<gene>
    <name evidence="2" type="ORF">BpHYR1_019194</name>
</gene>